<dbReference type="Gene3D" id="2.30.110.10">
    <property type="entry name" value="Electron Transport, Fmn-binding Protein, Chain A"/>
    <property type="match status" value="1"/>
</dbReference>
<comment type="similarity">
    <text evidence="2">Belongs to the pyridoxamine 5'-phosphate oxidase family.</text>
</comment>
<evidence type="ECO:0000256" key="2">
    <source>
        <dbReference type="ARBA" id="ARBA00007301"/>
    </source>
</evidence>
<keyword evidence="4" id="KW-0288">FMN</keyword>
<dbReference type="InterPro" id="IPR012349">
    <property type="entry name" value="Split_barrel_FMN-bd"/>
</dbReference>
<dbReference type="Pfam" id="PF10590">
    <property type="entry name" value="PNP_phzG_C"/>
    <property type="match status" value="1"/>
</dbReference>
<dbReference type="PIRSF" id="PIRSF000190">
    <property type="entry name" value="Pyd_amn-ph_oxd"/>
    <property type="match status" value="1"/>
</dbReference>
<dbReference type="NCBIfam" id="NF004231">
    <property type="entry name" value="PRK05679.1"/>
    <property type="match status" value="1"/>
</dbReference>
<dbReference type="Pfam" id="PF01243">
    <property type="entry name" value="PNPOx_N"/>
    <property type="match status" value="1"/>
</dbReference>
<evidence type="ECO:0000259" key="8">
    <source>
        <dbReference type="Pfam" id="PF10590"/>
    </source>
</evidence>
<sequence length="230" mass="25825">MTKGDHHETGRLEYVGEGLSEGELAPTPFQQVSRWVEEARARQREVGDVPEPDALSVATVDDDGPDVRTVLMRFLDPRGPGFVTNLTSTKGRQITARPQLAASLTWPTMFRAIRFRGTAELLGRAEVEDYFSARPWGARISAWASHQSQPVAGRAQLEAAYREYAVRFPDRGRPDDVPVPEQWGGVRLRPHRVELWGGRINRLHDRLVFTRTGDGDLDDASSWSLSRLQP</sequence>
<keyword evidence="10" id="KW-1185">Reference proteome</keyword>
<organism evidence="9 10">
    <name type="scientific">Ornithinimicrobium cryptoxanthini</name>
    <dbReference type="NCBI Taxonomy" id="2934161"/>
    <lineage>
        <taxon>Bacteria</taxon>
        <taxon>Bacillati</taxon>
        <taxon>Actinomycetota</taxon>
        <taxon>Actinomycetes</taxon>
        <taxon>Micrococcales</taxon>
        <taxon>Ornithinimicrobiaceae</taxon>
        <taxon>Ornithinimicrobium</taxon>
    </lineage>
</organism>
<dbReference type="Proteomes" id="UP001056535">
    <property type="component" value="Chromosome"/>
</dbReference>
<keyword evidence="5 9" id="KW-0560">Oxidoreductase</keyword>
<feature type="domain" description="Pyridoxine 5'-phosphate oxidase dimerisation C-terminal" evidence="8">
    <location>
        <begin position="183"/>
        <end position="230"/>
    </location>
</feature>
<comment type="cofactor">
    <cofactor evidence="1">
        <name>FMN</name>
        <dbReference type="ChEBI" id="CHEBI:58210"/>
    </cofactor>
</comment>
<dbReference type="PANTHER" id="PTHR10851:SF0">
    <property type="entry name" value="PYRIDOXINE-5'-PHOSPHATE OXIDASE"/>
    <property type="match status" value="1"/>
</dbReference>
<keyword evidence="3" id="KW-0285">Flavoprotein</keyword>
<dbReference type="SUPFAM" id="SSF50475">
    <property type="entry name" value="FMN-binding split barrel"/>
    <property type="match status" value="1"/>
</dbReference>
<evidence type="ECO:0000256" key="6">
    <source>
        <dbReference type="NCBIfam" id="TIGR00558"/>
    </source>
</evidence>
<accession>A0ABY4YJ18</accession>
<protein>
    <recommendedName>
        <fullName evidence="6">Pyridoxamine 5'-phosphate oxidase</fullName>
        <ecNumber evidence="6">1.4.3.5</ecNumber>
    </recommendedName>
</protein>
<feature type="domain" description="Pyridoxamine 5'-phosphate oxidase N-terminal" evidence="7">
    <location>
        <begin position="49"/>
        <end position="163"/>
    </location>
</feature>
<evidence type="ECO:0000256" key="5">
    <source>
        <dbReference type="ARBA" id="ARBA00023002"/>
    </source>
</evidence>
<evidence type="ECO:0000256" key="4">
    <source>
        <dbReference type="ARBA" id="ARBA00022643"/>
    </source>
</evidence>
<dbReference type="InterPro" id="IPR011576">
    <property type="entry name" value="Pyridox_Oxase_N"/>
</dbReference>
<evidence type="ECO:0000259" key="7">
    <source>
        <dbReference type="Pfam" id="PF01243"/>
    </source>
</evidence>
<dbReference type="GO" id="GO:0004733">
    <property type="term" value="F:pyridoxamine phosphate oxidase activity"/>
    <property type="evidence" value="ECO:0007669"/>
    <property type="project" value="UniProtKB-EC"/>
</dbReference>
<evidence type="ECO:0000313" key="10">
    <source>
        <dbReference type="Proteomes" id="UP001056535"/>
    </source>
</evidence>
<dbReference type="RefSeq" id="WP_252621486.1">
    <property type="nucleotide sequence ID" value="NZ_CP099490.1"/>
</dbReference>
<gene>
    <name evidence="9" type="primary">pdxH</name>
    <name evidence="9" type="ORF">NF557_02305</name>
</gene>
<dbReference type="NCBIfam" id="TIGR00558">
    <property type="entry name" value="pdxH"/>
    <property type="match status" value="1"/>
</dbReference>
<evidence type="ECO:0000256" key="1">
    <source>
        <dbReference type="ARBA" id="ARBA00001917"/>
    </source>
</evidence>
<dbReference type="InterPro" id="IPR019576">
    <property type="entry name" value="Pyridoxamine_oxidase_dimer_C"/>
</dbReference>
<dbReference type="EMBL" id="CP099490">
    <property type="protein sequence ID" value="USQ76783.1"/>
    <property type="molecule type" value="Genomic_DNA"/>
</dbReference>
<evidence type="ECO:0000256" key="3">
    <source>
        <dbReference type="ARBA" id="ARBA00022630"/>
    </source>
</evidence>
<dbReference type="PANTHER" id="PTHR10851">
    <property type="entry name" value="PYRIDOXINE-5-PHOSPHATE OXIDASE"/>
    <property type="match status" value="1"/>
</dbReference>
<reference evidence="9" key="1">
    <citation type="submission" date="2022-06" db="EMBL/GenBank/DDBJ databases">
        <title>Ornithinimicrobium JY.X270.</title>
        <authorList>
            <person name="Huang Y."/>
        </authorList>
    </citation>
    <scope>NUCLEOTIDE SEQUENCE</scope>
    <source>
        <strain evidence="9">JY.X270</strain>
    </source>
</reference>
<proteinExistence type="inferred from homology"/>
<dbReference type="EC" id="1.4.3.5" evidence="6"/>
<dbReference type="InterPro" id="IPR000659">
    <property type="entry name" value="Pyridox_Oxase"/>
</dbReference>
<name>A0ABY4YJ18_9MICO</name>
<evidence type="ECO:0000313" key="9">
    <source>
        <dbReference type="EMBL" id="USQ76783.1"/>
    </source>
</evidence>